<dbReference type="STRING" id="10029.G3ILQ9"/>
<sequence>MTCLCLGFGFRNKEKSGSQPACLDHVPDRRALVLKAHQSESHLPIGCKLPPQSPGMDTSPCPSSPVFRTGSEPTLSPALVRRFSSDTRAGEALRGSDSQLCPKPPPKPCKVPFLKVPPSPSAWLNSEANYCELNPAFAVSYDREAKLLSYAHSSREELLTAKHNGASGARNSGVNYLILDGDDPARPWDPLAAQRIDEGQEDKTTFVPPIMETVSSFRPNDFESKLLPPENKPLETAMLKHAKELFTNNDARVIAQHMLSVDCKVSVLWLAPSHS</sequence>
<reference evidence="2" key="1">
    <citation type="journal article" date="2011" name="Nat. Biotechnol.">
        <title>The genomic sequence of the Chinese hamster ovary (CHO)-K1 cell line.</title>
        <authorList>
            <person name="Xu X."/>
            <person name="Nagarajan H."/>
            <person name="Lewis N.E."/>
            <person name="Pan S."/>
            <person name="Cai Z."/>
            <person name="Liu X."/>
            <person name="Chen W."/>
            <person name="Xie M."/>
            <person name="Wang W."/>
            <person name="Hammond S."/>
            <person name="Andersen M.R."/>
            <person name="Neff N."/>
            <person name="Passarelli B."/>
            <person name="Koh W."/>
            <person name="Fan H.C."/>
            <person name="Wang J."/>
            <person name="Gui Y."/>
            <person name="Lee K.H."/>
            <person name="Betenbaugh M.J."/>
            <person name="Quake S.R."/>
            <person name="Famili I."/>
            <person name="Palsson B.O."/>
            <person name="Wang J."/>
        </authorList>
    </citation>
    <scope>NUCLEOTIDE SEQUENCE [LARGE SCALE GENOMIC DNA]</scope>
    <source>
        <strain evidence="2">CHO K1 cell line</strain>
    </source>
</reference>
<accession>G3ILQ9</accession>
<proteinExistence type="predicted"/>
<dbReference type="Proteomes" id="UP000001075">
    <property type="component" value="Unassembled WGS sequence"/>
</dbReference>
<gene>
    <name evidence="1" type="ORF">I79_024830</name>
</gene>
<dbReference type="GO" id="GO:0005085">
    <property type="term" value="F:guanyl-nucleotide exchange factor activity"/>
    <property type="evidence" value="ECO:0007669"/>
    <property type="project" value="InterPro"/>
</dbReference>
<name>G3ILQ9_CRIGR</name>
<dbReference type="AlphaFoldDB" id="G3ILQ9"/>
<dbReference type="PANTHER" id="PTHR14247:SF10">
    <property type="entry name" value="BREAST CANCER ANTI-ESTROGEN RESISTANCE PROTEIN 3"/>
    <property type="match status" value="1"/>
</dbReference>
<dbReference type="EMBL" id="JH004211">
    <property type="protein sequence ID" value="EGV98019.1"/>
    <property type="molecule type" value="Genomic_DNA"/>
</dbReference>
<protein>
    <submittedName>
        <fullName evidence="1">Breast cancer anti-estrogen resistance protein 3</fullName>
    </submittedName>
</protein>
<dbReference type="PANTHER" id="PTHR14247">
    <property type="entry name" value="BREAST CANCER ANTI-ESTROGEN RESISTANCE PROTEIN 3 HOMOLOG-LIKE PROTEIN"/>
    <property type="match status" value="1"/>
</dbReference>
<dbReference type="PaxDb" id="10029-XP_007621164.1"/>
<dbReference type="InParanoid" id="G3ILQ9"/>
<organism evidence="1 2">
    <name type="scientific">Cricetulus griseus</name>
    <name type="common">Chinese hamster</name>
    <name type="synonym">Cricetulus barabensis griseus</name>
    <dbReference type="NCBI Taxonomy" id="10029"/>
    <lineage>
        <taxon>Eukaryota</taxon>
        <taxon>Metazoa</taxon>
        <taxon>Chordata</taxon>
        <taxon>Craniata</taxon>
        <taxon>Vertebrata</taxon>
        <taxon>Euteleostomi</taxon>
        <taxon>Mammalia</taxon>
        <taxon>Eutheria</taxon>
        <taxon>Euarchontoglires</taxon>
        <taxon>Glires</taxon>
        <taxon>Rodentia</taxon>
        <taxon>Myomorpha</taxon>
        <taxon>Muroidea</taxon>
        <taxon>Cricetidae</taxon>
        <taxon>Cricetinae</taxon>
        <taxon>Cricetulus</taxon>
    </lineage>
</organism>
<dbReference type="Gene3D" id="1.10.840.10">
    <property type="entry name" value="Ras guanine-nucleotide exchange factors catalytic domain"/>
    <property type="match status" value="1"/>
</dbReference>
<dbReference type="GO" id="GO:0007264">
    <property type="term" value="P:small GTPase-mediated signal transduction"/>
    <property type="evidence" value="ECO:0007669"/>
    <property type="project" value="InterPro"/>
</dbReference>
<dbReference type="InterPro" id="IPR036964">
    <property type="entry name" value="RASGEF_cat_dom_sf"/>
</dbReference>
<evidence type="ECO:0000313" key="2">
    <source>
        <dbReference type="Proteomes" id="UP000001075"/>
    </source>
</evidence>
<evidence type="ECO:0000313" key="1">
    <source>
        <dbReference type="EMBL" id="EGV98019.1"/>
    </source>
</evidence>
<dbReference type="eggNOG" id="ENOG502QPX3">
    <property type="taxonomic scope" value="Eukaryota"/>
</dbReference>
<dbReference type="InterPro" id="IPR051853">
    <property type="entry name" value="SH2-Ras-GEF_adapter"/>
</dbReference>